<dbReference type="PROSITE" id="PS51704">
    <property type="entry name" value="GP_PDE"/>
    <property type="match status" value="1"/>
</dbReference>
<comment type="caution">
    <text evidence="2">The sequence shown here is derived from an EMBL/GenBank/DDBJ whole genome shotgun (WGS) entry which is preliminary data.</text>
</comment>
<evidence type="ECO:0000313" key="2">
    <source>
        <dbReference type="EMBL" id="MFC4602026.1"/>
    </source>
</evidence>
<accession>A0ABV9FN81</accession>
<dbReference type="Proteomes" id="UP001596028">
    <property type="component" value="Unassembled WGS sequence"/>
</dbReference>
<reference evidence="3" key="1">
    <citation type="journal article" date="2019" name="Int. J. Syst. Evol. Microbiol.">
        <title>The Global Catalogue of Microorganisms (GCM) 10K type strain sequencing project: providing services to taxonomists for standard genome sequencing and annotation.</title>
        <authorList>
            <consortium name="The Broad Institute Genomics Platform"/>
            <consortium name="The Broad Institute Genome Sequencing Center for Infectious Disease"/>
            <person name="Wu L."/>
            <person name="Ma J."/>
        </authorList>
    </citation>
    <scope>NUCLEOTIDE SEQUENCE [LARGE SCALE GENOMIC DNA]</scope>
    <source>
        <strain evidence="3">CCUG 49571</strain>
    </source>
</reference>
<dbReference type="RefSeq" id="WP_378102943.1">
    <property type="nucleotide sequence ID" value="NZ_JBHSEP010000039.1"/>
</dbReference>
<feature type="domain" description="GP-PDE" evidence="1">
    <location>
        <begin position="4"/>
        <end position="44"/>
    </location>
</feature>
<proteinExistence type="predicted"/>
<dbReference type="InterPro" id="IPR017946">
    <property type="entry name" value="PLC-like_Pdiesterase_TIM-brl"/>
</dbReference>
<organism evidence="2 3">
    <name type="scientific">Cohnella hongkongensis</name>
    <dbReference type="NCBI Taxonomy" id="178337"/>
    <lineage>
        <taxon>Bacteria</taxon>
        <taxon>Bacillati</taxon>
        <taxon>Bacillota</taxon>
        <taxon>Bacilli</taxon>
        <taxon>Bacillales</taxon>
        <taxon>Paenibacillaceae</taxon>
        <taxon>Cohnella</taxon>
    </lineage>
</organism>
<keyword evidence="3" id="KW-1185">Reference proteome</keyword>
<dbReference type="InterPro" id="IPR030395">
    <property type="entry name" value="GP_PDE_dom"/>
</dbReference>
<gene>
    <name evidence="2" type="ORF">ACFO3S_27665</name>
</gene>
<dbReference type="SUPFAM" id="SSF51695">
    <property type="entry name" value="PLC-like phosphodiesterases"/>
    <property type="match status" value="1"/>
</dbReference>
<dbReference type="EMBL" id="JBHSEP010000039">
    <property type="protein sequence ID" value="MFC4602026.1"/>
    <property type="molecule type" value="Genomic_DNA"/>
</dbReference>
<evidence type="ECO:0000259" key="1">
    <source>
        <dbReference type="PROSITE" id="PS51704"/>
    </source>
</evidence>
<evidence type="ECO:0000313" key="3">
    <source>
        <dbReference type="Proteomes" id="UP001596028"/>
    </source>
</evidence>
<sequence length="44" mass="4646">MNDPFIIAHTGCENTPCNTLLSAQAGKSAGAELLEVDVRVTQDD</sequence>
<protein>
    <submittedName>
        <fullName evidence="2">Glycerophosphodiester phosphodiesterase family protein</fullName>
    </submittedName>
</protein>
<dbReference type="Gene3D" id="3.20.20.190">
    <property type="entry name" value="Phosphatidylinositol (PI) phosphodiesterase"/>
    <property type="match status" value="1"/>
</dbReference>
<name>A0ABV9FN81_9BACL</name>
<dbReference type="Pfam" id="PF03009">
    <property type="entry name" value="GDPD"/>
    <property type="match status" value="1"/>
</dbReference>